<sequence>MWVEDLALLGEGETLAAAMLKDEIPLRENGARLVSTVVERVSGVFCARLPVRSRGVGKRLIVVAPGATQSLGRYLAVSLLLADLVHREGSRVAEGERGPLVRGDLLLVTQRIRRCAELLRALRVGSLALSDYWQMEVLSKYSPSPRGTRPRVYVANPGWKPPSGGTRAFGCVIIDATHPRTAAHLEELLEHPTVRSARAQVVIVPPWEEGRLAALREAEGTDHGCWAWDPAAVSAVAGRLSAESEPVEGGSVPAEPPERTIHVWEDEPVNEALLRAHEVLAGAVRVGGVGAWVPALREGWSIYHRLRQLAVPLIQAEEQRRLTYGTVTLARRLALLEEDRPTAAGRLGAYLDVSWPVLIRALKDAYDLLIRRSEPVKFWAAASLIEGHLEGRVRGSYGGLLRVVAPTEHEGNLLASLLGEVVDGWSEALQDGLVSLSTARGEPRLIAEGERAETVLLGYRTGENRYLDVYPGVPVHVLAYPYEAVIDAANQGRAHAPIERLQDDGVRSAMLREMAPPSGREPARPAGSNGRTTLRDAPFSPRARIVRRAEGGGKTRLVRPAEPDAVEALDLGDLSTDQFSWADETVVGVPSRSASPGEPRTPDARLVEVLDEEGERVVYGERHLVDVYYPATERFDRTAANDLRPGMLVVALVDDRYDDLFQRLVEAMRDERGLEVPLILDLWRRAKQAALAKHGGNRRRLYRELAGRGLSVNYEAVAGYYASGANEALAPDRYEDFELLARASAMYADTGGMRLAFAGIQAERRARRRWGRRLHGVLRRLAGGANYEAALESADALGTPVEEVVAAVSLREVRAVRRLDDGPPDAARGRSSKDQPTLF</sequence>
<dbReference type="RefSeq" id="WP_166180740.1">
    <property type="nucleotide sequence ID" value="NZ_CP045120.1"/>
</dbReference>
<gene>
    <name evidence="2" type="ORF">GBA63_22305</name>
</gene>
<feature type="region of interest" description="Disordered" evidence="1">
    <location>
        <begin position="819"/>
        <end position="839"/>
    </location>
</feature>
<feature type="region of interest" description="Disordered" evidence="1">
    <location>
        <begin position="514"/>
        <end position="536"/>
    </location>
</feature>
<evidence type="ECO:0000256" key="1">
    <source>
        <dbReference type="SAM" id="MobiDB-lite"/>
    </source>
</evidence>
<dbReference type="EMBL" id="CP045120">
    <property type="protein sequence ID" value="QIN85436.1"/>
    <property type="molecule type" value="Genomic_DNA"/>
</dbReference>
<dbReference type="KEGG" id="rub:GBA63_22305"/>
<proteinExistence type="predicted"/>
<feature type="compositionally biased region" description="Basic and acidic residues" evidence="1">
    <location>
        <begin position="819"/>
        <end position="833"/>
    </location>
</feature>
<dbReference type="Proteomes" id="UP000501452">
    <property type="component" value="Plasmid unnamed1"/>
</dbReference>
<accession>A0A6G8QFZ3</accession>
<organism evidence="2 3">
    <name type="scientific">Rubrobacter tropicus</name>
    <dbReference type="NCBI Taxonomy" id="2653851"/>
    <lineage>
        <taxon>Bacteria</taxon>
        <taxon>Bacillati</taxon>
        <taxon>Actinomycetota</taxon>
        <taxon>Rubrobacteria</taxon>
        <taxon>Rubrobacterales</taxon>
        <taxon>Rubrobacteraceae</taxon>
        <taxon>Rubrobacter</taxon>
    </lineage>
</organism>
<geneLocation type="plasmid" evidence="2 3">
    <name>unnamed1</name>
</geneLocation>
<name>A0A6G8QFZ3_9ACTN</name>
<reference evidence="2 3" key="1">
    <citation type="submission" date="2019-10" db="EMBL/GenBank/DDBJ databases">
        <title>Rubrobacter sp nov SCSIO 52090 isolated from a deep-sea sediment in the South China Sea.</title>
        <authorList>
            <person name="Chen R.W."/>
        </authorList>
    </citation>
    <scope>NUCLEOTIDE SEQUENCE [LARGE SCALE GENOMIC DNA]</scope>
    <source>
        <strain evidence="2 3">SCSIO 52909</strain>
        <plasmid evidence="2 3">unnamed1</plasmid>
    </source>
</reference>
<keyword evidence="2" id="KW-0614">Plasmid</keyword>
<evidence type="ECO:0000313" key="2">
    <source>
        <dbReference type="EMBL" id="QIN85436.1"/>
    </source>
</evidence>
<protein>
    <submittedName>
        <fullName evidence="2">Uncharacterized protein</fullName>
    </submittedName>
</protein>
<dbReference type="AlphaFoldDB" id="A0A6G8QFZ3"/>
<keyword evidence="3" id="KW-1185">Reference proteome</keyword>
<evidence type="ECO:0000313" key="3">
    <source>
        <dbReference type="Proteomes" id="UP000501452"/>
    </source>
</evidence>